<name>A0AAV7FDK2_ARIFI</name>
<accession>A0AAV7FDK2</accession>
<dbReference type="PANTHER" id="PTHR33168">
    <property type="entry name" value="STRESS INDUCED PROTEIN-RELATED"/>
    <property type="match status" value="1"/>
</dbReference>
<gene>
    <name evidence="1" type="ORF">H6P81_003785</name>
</gene>
<dbReference type="AlphaFoldDB" id="A0AAV7FDK2"/>
<organism evidence="1 2">
    <name type="scientific">Aristolochia fimbriata</name>
    <name type="common">White veined hardy Dutchman's pipe vine</name>
    <dbReference type="NCBI Taxonomy" id="158543"/>
    <lineage>
        <taxon>Eukaryota</taxon>
        <taxon>Viridiplantae</taxon>
        <taxon>Streptophyta</taxon>
        <taxon>Embryophyta</taxon>
        <taxon>Tracheophyta</taxon>
        <taxon>Spermatophyta</taxon>
        <taxon>Magnoliopsida</taxon>
        <taxon>Magnoliidae</taxon>
        <taxon>Piperales</taxon>
        <taxon>Aristolochiaceae</taxon>
        <taxon>Aristolochia</taxon>
    </lineage>
</organism>
<reference evidence="1 2" key="1">
    <citation type="submission" date="2021-07" db="EMBL/GenBank/DDBJ databases">
        <title>The Aristolochia fimbriata genome: insights into angiosperm evolution, floral development and chemical biosynthesis.</title>
        <authorList>
            <person name="Jiao Y."/>
        </authorList>
    </citation>
    <scope>NUCLEOTIDE SEQUENCE [LARGE SCALE GENOMIC DNA]</scope>
    <source>
        <strain evidence="1">IBCAS-2021</strain>
        <tissue evidence="1">Leaf</tissue>
    </source>
</reference>
<comment type="caution">
    <text evidence="1">The sequence shown here is derived from an EMBL/GenBank/DDBJ whole genome shotgun (WGS) entry which is preliminary data.</text>
</comment>
<sequence>MEWNPRLQKQRSCAAVDVGYWCRSLRRTGSFRRSTYSNNSINDNADGHVEEEFESLNCRAAAPPRWQVLWRRIVKEKRRIVKEKKRIFPSSVAQFQVPYDPYTYSQNFDHGSACLEPENLSRSFSARFADSSRMLRLQRVG</sequence>
<protein>
    <submittedName>
        <fullName evidence="1">Uncharacterized protein</fullName>
    </submittedName>
</protein>
<dbReference type="Proteomes" id="UP000825729">
    <property type="component" value="Unassembled WGS sequence"/>
</dbReference>
<evidence type="ECO:0000313" key="2">
    <source>
        <dbReference type="Proteomes" id="UP000825729"/>
    </source>
</evidence>
<keyword evidence="2" id="KW-1185">Reference proteome</keyword>
<proteinExistence type="predicted"/>
<evidence type="ECO:0000313" key="1">
    <source>
        <dbReference type="EMBL" id="KAG9459277.1"/>
    </source>
</evidence>
<dbReference type="EMBL" id="JAINDJ010000002">
    <property type="protein sequence ID" value="KAG9459277.1"/>
    <property type="molecule type" value="Genomic_DNA"/>
</dbReference>